<keyword evidence="2" id="KW-1133">Transmembrane helix</keyword>
<feature type="compositionally biased region" description="Basic and acidic residues" evidence="1">
    <location>
        <begin position="111"/>
        <end position="128"/>
    </location>
</feature>
<sequence>MSLIRLHKLAQRVGVVALVSLCFCIIVICTHLPQLFAQLPTNLASSNVSPSDGIALANTAIADTKSLQASAENLHTHGGYQHQHPHQQPHSHTHVHSGAHADHMASAGTEAHAEHGALQHGEHQHDCCGDDGASHKLVKWVVSILVLVVFGLLCWVVATGKKLNNLTRQWSQRQAFLDPDPPGGYPPKYLQVKRQRN</sequence>
<comment type="caution">
    <text evidence="3">The sequence shown here is derived from an EMBL/GenBank/DDBJ whole genome shotgun (WGS) entry which is preliminary data.</text>
</comment>
<gene>
    <name evidence="3" type="ORF">ACFSJ3_00315</name>
</gene>
<dbReference type="Proteomes" id="UP001597380">
    <property type="component" value="Unassembled WGS sequence"/>
</dbReference>
<feature type="compositionally biased region" description="Basic residues" evidence="1">
    <location>
        <begin position="83"/>
        <end position="97"/>
    </location>
</feature>
<keyword evidence="2" id="KW-0472">Membrane</keyword>
<feature type="transmembrane region" description="Helical" evidence="2">
    <location>
        <begin position="12"/>
        <end position="33"/>
    </location>
</feature>
<reference evidence="4" key="1">
    <citation type="journal article" date="2019" name="Int. J. Syst. Evol. Microbiol.">
        <title>The Global Catalogue of Microorganisms (GCM) 10K type strain sequencing project: providing services to taxonomists for standard genome sequencing and annotation.</title>
        <authorList>
            <consortium name="The Broad Institute Genomics Platform"/>
            <consortium name="The Broad Institute Genome Sequencing Center for Infectious Disease"/>
            <person name="Wu L."/>
            <person name="Ma J."/>
        </authorList>
    </citation>
    <scope>NUCLEOTIDE SEQUENCE [LARGE SCALE GENOMIC DNA]</scope>
    <source>
        <strain evidence="4">CGMCC 1.10992</strain>
    </source>
</reference>
<organism evidence="3 4">
    <name type="scientific">Corallincola platygyrae</name>
    <dbReference type="NCBI Taxonomy" id="1193278"/>
    <lineage>
        <taxon>Bacteria</taxon>
        <taxon>Pseudomonadati</taxon>
        <taxon>Pseudomonadota</taxon>
        <taxon>Gammaproteobacteria</taxon>
        <taxon>Alteromonadales</taxon>
        <taxon>Psychromonadaceae</taxon>
        <taxon>Corallincola</taxon>
    </lineage>
</organism>
<keyword evidence="2" id="KW-0812">Transmembrane</keyword>
<proteinExistence type="predicted"/>
<evidence type="ECO:0000256" key="1">
    <source>
        <dbReference type="SAM" id="MobiDB-lite"/>
    </source>
</evidence>
<protein>
    <recommendedName>
        <fullName evidence="5">Transmembrane protein</fullName>
    </recommendedName>
</protein>
<keyword evidence="4" id="KW-1185">Reference proteome</keyword>
<dbReference type="RefSeq" id="WP_345337754.1">
    <property type="nucleotide sequence ID" value="NZ_BAABLI010000003.1"/>
</dbReference>
<evidence type="ECO:0000313" key="4">
    <source>
        <dbReference type="Proteomes" id="UP001597380"/>
    </source>
</evidence>
<evidence type="ECO:0000256" key="2">
    <source>
        <dbReference type="SAM" id="Phobius"/>
    </source>
</evidence>
<name>A0ABW4XK98_9GAMM</name>
<feature type="transmembrane region" description="Helical" evidence="2">
    <location>
        <begin position="140"/>
        <end position="158"/>
    </location>
</feature>
<evidence type="ECO:0000313" key="3">
    <source>
        <dbReference type="EMBL" id="MFD2094414.1"/>
    </source>
</evidence>
<evidence type="ECO:0008006" key="5">
    <source>
        <dbReference type="Google" id="ProtNLM"/>
    </source>
</evidence>
<feature type="region of interest" description="Disordered" evidence="1">
    <location>
        <begin position="77"/>
        <end position="128"/>
    </location>
</feature>
<accession>A0ABW4XK98</accession>
<dbReference type="EMBL" id="JBHUHT010000003">
    <property type="protein sequence ID" value="MFD2094414.1"/>
    <property type="molecule type" value="Genomic_DNA"/>
</dbReference>